<evidence type="ECO:0000313" key="11">
    <source>
        <dbReference type="EMBL" id="KAK3341894.1"/>
    </source>
</evidence>
<evidence type="ECO:0000256" key="4">
    <source>
        <dbReference type="ARBA" id="ARBA00022763"/>
    </source>
</evidence>
<feature type="compositionally biased region" description="Basic and acidic residues" evidence="10">
    <location>
        <begin position="190"/>
        <end position="204"/>
    </location>
</feature>
<dbReference type="Pfam" id="PF02178">
    <property type="entry name" value="AT_hook"/>
    <property type="match status" value="2"/>
</dbReference>
<evidence type="ECO:0000256" key="10">
    <source>
        <dbReference type="SAM" id="MobiDB-lite"/>
    </source>
</evidence>
<keyword evidence="12" id="KW-1185">Reference proteome</keyword>
<evidence type="ECO:0000256" key="1">
    <source>
        <dbReference type="ARBA" id="ARBA00004123"/>
    </source>
</evidence>
<feature type="region of interest" description="Disordered" evidence="10">
    <location>
        <begin position="318"/>
        <end position="341"/>
    </location>
</feature>
<dbReference type="Proteomes" id="UP001275084">
    <property type="component" value="Unassembled WGS sequence"/>
</dbReference>
<dbReference type="Pfam" id="PF09494">
    <property type="entry name" value="Slx4"/>
    <property type="match status" value="1"/>
</dbReference>
<feature type="compositionally biased region" description="Pro residues" evidence="10">
    <location>
        <begin position="777"/>
        <end position="795"/>
    </location>
</feature>
<comment type="PTM">
    <text evidence="9">Phosphorylated in response to DNA damage.</text>
</comment>
<dbReference type="GO" id="GO:0017108">
    <property type="term" value="F:5'-flap endonuclease activity"/>
    <property type="evidence" value="ECO:0007669"/>
    <property type="project" value="InterPro"/>
</dbReference>
<name>A0AAJ0H747_9PEZI</name>
<evidence type="ECO:0000256" key="2">
    <source>
        <dbReference type="ARBA" id="ARBA00006661"/>
    </source>
</evidence>
<protein>
    <recommendedName>
        <fullName evidence="8 9">Structure-specific endonuclease subunit SLX4</fullName>
    </recommendedName>
</protein>
<feature type="region of interest" description="Disordered" evidence="10">
    <location>
        <begin position="380"/>
        <end position="415"/>
    </location>
</feature>
<keyword evidence="6 9" id="KW-0234">DNA repair</keyword>
<keyword evidence="4 9" id="KW-0227">DNA damage</keyword>
<evidence type="ECO:0000256" key="5">
    <source>
        <dbReference type="ARBA" id="ARBA00023172"/>
    </source>
</evidence>
<comment type="similarity">
    <text evidence="2 9">Belongs to the SLX4 family.</text>
</comment>
<comment type="subunit">
    <text evidence="9">Forms a heterodimer with SLX1.</text>
</comment>
<keyword evidence="5 9" id="KW-0233">DNA recombination</keyword>
<dbReference type="HAMAP" id="MF_03110">
    <property type="entry name" value="Endonuc_su_Slx4"/>
    <property type="match status" value="1"/>
</dbReference>
<gene>
    <name evidence="9" type="primary">SLX4</name>
    <name evidence="11" type="ORF">B0T25DRAFT_559546</name>
</gene>
<keyword evidence="11" id="KW-0255">Endonuclease</keyword>
<evidence type="ECO:0000256" key="8">
    <source>
        <dbReference type="ARBA" id="ARBA00029496"/>
    </source>
</evidence>
<accession>A0AAJ0H747</accession>
<feature type="region of interest" description="Disordered" evidence="10">
    <location>
        <begin position="109"/>
        <end position="206"/>
    </location>
</feature>
<reference evidence="11" key="1">
    <citation type="journal article" date="2023" name="Mol. Phylogenet. Evol.">
        <title>Genome-scale phylogeny and comparative genomics of the fungal order Sordariales.</title>
        <authorList>
            <person name="Hensen N."/>
            <person name="Bonometti L."/>
            <person name="Westerberg I."/>
            <person name="Brannstrom I.O."/>
            <person name="Guillou S."/>
            <person name="Cros-Aarteil S."/>
            <person name="Calhoun S."/>
            <person name="Haridas S."/>
            <person name="Kuo A."/>
            <person name="Mondo S."/>
            <person name="Pangilinan J."/>
            <person name="Riley R."/>
            <person name="LaButti K."/>
            <person name="Andreopoulos B."/>
            <person name="Lipzen A."/>
            <person name="Chen C."/>
            <person name="Yan M."/>
            <person name="Daum C."/>
            <person name="Ng V."/>
            <person name="Clum A."/>
            <person name="Steindorff A."/>
            <person name="Ohm R.A."/>
            <person name="Martin F."/>
            <person name="Silar P."/>
            <person name="Natvig D.O."/>
            <person name="Lalanne C."/>
            <person name="Gautier V."/>
            <person name="Ament-Velasquez S.L."/>
            <person name="Kruys A."/>
            <person name="Hutchinson M.I."/>
            <person name="Powell A.J."/>
            <person name="Barry K."/>
            <person name="Miller A.N."/>
            <person name="Grigoriev I.V."/>
            <person name="Debuchy R."/>
            <person name="Gladieux P."/>
            <person name="Hiltunen Thoren M."/>
            <person name="Johannesson H."/>
        </authorList>
    </citation>
    <scope>NUCLEOTIDE SEQUENCE</scope>
    <source>
        <strain evidence="11">CBS 955.72</strain>
    </source>
</reference>
<feature type="compositionally biased region" description="Acidic residues" evidence="10">
    <location>
        <begin position="817"/>
        <end position="827"/>
    </location>
</feature>
<proteinExistence type="inferred from homology"/>
<dbReference type="AlphaFoldDB" id="A0AAJ0H747"/>
<feature type="compositionally biased region" description="Polar residues" evidence="10">
    <location>
        <begin position="246"/>
        <end position="266"/>
    </location>
</feature>
<feature type="compositionally biased region" description="Polar residues" evidence="10">
    <location>
        <begin position="617"/>
        <end position="634"/>
    </location>
</feature>
<keyword evidence="3 9" id="KW-0597">Phosphoprotein</keyword>
<feature type="region of interest" description="Disordered" evidence="10">
    <location>
        <begin position="690"/>
        <end position="849"/>
    </location>
</feature>
<dbReference type="GO" id="GO:0033557">
    <property type="term" value="C:Slx1-Slx4 complex"/>
    <property type="evidence" value="ECO:0007669"/>
    <property type="project" value="UniProtKB-UniRule"/>
</dbReference>
<feature type="compositionally biased region" description="Polar residues" evidence="10">
    <location>
        <begin position="833"/>
        <end position="849"/>
    </location>
</feature>
<keyword evidence="11" id="KW-0378">Hydrolase</keyword>
<dbReference type="GO" id="GO:0006260">
    <property type="term" value="P:DNA replication"/>
    <property type="evidence" value="ECO:0007669"/>
    <property type="project" value="InterPro"/>
</dbReference>
<feature type="region of interest" description="Disordered" evidence="10">
    <location>
        <begin position="229"/>
        <end position="266"/>
    </location>
</feature>
<dbReference type="CDD" id="cd22999">
    <property type="entry name" value="SAP_SLX4"/>
    <property type="match status" value="1"/>
</dbReference>
<evidence type="ECO:0000256" key="3">
    <source>
        <dbReference type="ARBA" id="ARBA00022553"/>
    </source>
</evidence>
<comment type="caution">
    <text evidence="11">The sequence shown here is derived from an EMBL/GenBank/DDBJ whole genome shotgun (WGS) entry which is preliminary data.</text>
</comment>
<keyword evidence="11" id="KW-0540">Nuclease</keyword>
<evidence type="ECO:0000256" key="6">
    <source>
        <dbReference type="ARBA" id="ARBA00023204"/>
    </source>
</evidence>
<sequence>MAPSGLLVSSPTRMAHNNSVIFISSSPEFPSISEFLSKSPKRPALRTESNAAPIPDTAIRSFRTAANVWASSHAEVEGQIAKEHGAQKDGSAPTTDSAPEQVIRFSPVLAPAPAPAKPRAARKPRTAATTRKKKTDNTTPADAEDEPPDNTTALATVAPPVAKPARKRRTAKSAADGQTTLPKGRVTKPAAKEKAPRRKSEIVSEHFATPAPDVVLIEDESLIMEPAMRRKTDWTPPPENRPENSGAGSSPAKGTSSSAHQDAQSAKTFQGNVFKSLHDTYGRNADGDDQLSGGAGASVMSDVLGKRKLIQMVITSTTSGGNTTANTPDTSPAKTKAPKKKLRTITDLATAAYRVQEEIDISASTEASKQDSLLDYFNTGDDTTGGASKAKGGKGKATKKPAKPRVSKKKAEPHKQVLLSPASAMRQVSRQDFVFGTASQLATEEDPDLLRVLHEAMKESNHPDSDPFASPGPVGGDVAIRRRLGNKLWAAGARDDGGDLVDLEVMDLTESTVPLEFSLPSLSAVSPTKDRGKERVQLPAASERVEIEIASSDFDTFDSMLESPQFMNPPKSLFFSTQNVVSETTTLQVSLETIANPRDDPLPSLAPELDFEPPPSNQEHNQLLEQSQSGSSPKMQLDGPPRPKYELYTDAKLAKEIASYGFKALKKRTAMIALLDQCWAGKTQTNLGSKAPQAAMTTSTKQAAPAPLAASVASPSRPRGRPRKSSVAATATAAEAEPPQPVKRPRGRPKKDAAAVASPPKLARNAKGKSKAKAAAPPEPVAVMAPPPLPAPKSPRLPAITTPKRRKAPAKAALEIPDSESDSDPFEDPFASSPMSLSGKQTHDVFSSPSNTQMEVSITEDTEMSLLAASPTTQQTAMFGHITKAVTSAPPTKDPENPSWHEKMLMYDPVILEDLTAWLNAGQLDRVGYDGEVAPADVKRWCESKSVCCLWRVNLHGKERKRF</sequence>
<evidence type="ECO:0000256" key="7">
    <source>
        <dbReference type="ARBA" id="ARBA00023242"/>
    </source>
</evidence>
<comment type="subcellular location">
    <subcellularLocation>
        <location evidence="1 9">Nucleus</location>
    </subcellularLocation>
</comment>
<reference evidence="11" key="2">
    <citation type="submission" date="2023-06" db="EMBL/GenBank/DDBJ databases">
        <authorList>
            <consortium name="Lawrence Berkeley National Laboratory"/>
            <person name="Haridas S."/>
            <person name="Hensen N."/>
            <person name="Bonometti L."/>
            <person name="Westerberg I."/>
            <person name="Brannstrom I.O."/>
            <person name="Guillou S."/>
            <person name="Cros-Aarteil S."/>
            <person name="Calhoun S."/>
            <person name="Kuo A."/>
            <person name="Mondo S."/>
            <person name="Pangilinan J."/>
            <person name="Riley R."/>
            <person name="Labutti K."/>
            <person name="Andreopoulos B."/>
            <person name="Lipzen A."/>
            <person name="Chen C."/>
            <person name="Yanf M."/>
            <person name="Daum C."/>
            <person name="Ng V."/>
            <person name="Clum A."/>
            <person name="Steindorff A."/>
            <person name="Ohm R."/>
            <person name="Martin F."/>
            <person name="Silar P."/>
            <person name="Natvig D."/>
            <person name="Lalanne C."/>
            <person name="Gautier V."/>
            <person name="Ament-Velasquez S.L."/>
            <person name="Kruys A."/>
            <person name="Hutchinson M.I."/>
            <person name="Powell A.J."/>
            <person name="Barry K."/>
            <person name="Miller A.N."/>
            <person name="Grigoriev I.V."/>
            <person name="Debuchy R."/>
            <person name="Gladieux P."/>
            <person name="Thoren M.H."/>
            <person name="Johannesson H."/>
        </authorList>
    </citation>
    <scope>NUCLEOTIDE SEQUENCE</scope>
    <source>
        <strain evidence="11">CBS 955.72</strain>
    </source>
</reference>
<feature type="region of interest" description="Disordered" evidence="10">
    <location>
        <begin position="596"/>
        <end position="644"/>
    </location>
</feature>
<dbReference type="SMART" id="SM00384">
    <property type="entry name" value="AT_hook"/>
    <property type="match status" value="2"/>
</dbReference>
<dbReference type="InterPro" id="IPR017956">
    <property type="entry name" value="AT_hook_DNA-bd_motif"/>
</dbReference>
<dbReference type="GO" id="GO:0006281">
    <property type="term" value="P:DNA repair"/>
    <property type="evidence" value="ECO:0007669"/>
    <property type="project" value="UniProtKB-UniRule"/>
</dbReference>
<keyword evidence="7 9" id="KW-0539">Nucleus</keyword>
<feature type="compositionally biased region" description="Low complexity" evidence="10">
    <location>
        <begin position="703"/>
        <end position="717"/>
    </location>
</feature>
<feature type="compositionally biased region" description="Low complexity" evidence="10">
    <location>
        <begin position="318"/>
        <end position="335"/>
    </location>
</feature>
<feature type="compositionally biased region" description="Basic residues" evidence="10">
    <location>
        <begin position="119"/>
        <end position="134"/>
    </location>
</feature>
<dbReference type="EMBL" id="JAUIQD010000008">
    <property type="protein sequence ID" value="KAK3341894.1"/>
    <property type="molecule type" value="Genomic_DNA"/>
</dbReference>
<feature type="compositionally biased region" description="Low complexity" evidence="10">
    <location>
        <begin position="725"/>
        <end position="737"/>
    </location>
</feature>
<dbReference type="InterPro" id="IPR018574">
    <property type="entry name" value="Structure-sp_endonuc_su_Slx4"/>
</dbReference>
<dbReference type="GO" id="GO:0006310">
    <property type="term" value="P:DNA recombination"/>
    <property type="evidence" value="ECO:0007669"/>
    <property type="project" value="UniProtKB-UniRule"/>
</dbReference>
<evidence type="ECO:0000313" key="12">
    <source>
        <dbReference type="Proteomes" id="UP001275084"/>
    </source>
</evidence>
<dbReference type="InterPro" id="IPR027784">
    <property type="entry name" value="Slx4_ascomycetes"/>
</dbReference>
<evidence type="ECO:0000256" key="9">
    <source>
        <dbReference type="HAMAP-Rule" id="MF_03110"/>
    </source>
</evidence>
<dbReference type="GO" id="GO:0003677">
    <property type="term" value="F:DNA binding"/>
    <property type="evidence" value="ECO:0007669"/>
    <property type="project" value="InterPro"/>
</dbReference>
<comment type="function">
    <text evidence="9">Regulatory subunit of the SLX1-SLX4 structure-specific endonuclease that resolves DNA secondary structures generated during DNA repair and recombination. Has endonuclease activity towards branched DNA substrates, introducing single-strand cuts in duplex DNA close to junctions with ss-DNA.</text>
</comment>
<organism evidence="11 12">
    <name type="scientific">Lasiosphaeria hispida</name>
    <dbReference type="NCBI Taxonomy" id="260671"/>
    <lineage>
        <taxon>Eukaryota</taxon>
        <taxon>Fungi</taxon>
        <taxon>Dikarya</taxon>
        <taxon>Ascomycota</taxon>
        <taxon>Pezizomycotina</taxon>
        <taxon>Sordariomycetes</taxon>
        <taxon>Sordariomycetidae</taxon>
        <taxon>Sordariales</taxon>
        <taxon>Lasiosphaeriaceae</taxon>
        <taxon>Lasiosphaeria</taxon>
    </lineage>
</organism>
<feature type="compositionally biased region" description="Basic residues" evidence="10">
    <location>
        <begin position="391"/>
        <end position="408"/>
    </location>
</feature>